<evidence type="ECO:0000256" key="1">
    <source>
        <dbReference type="SAM" id="Phobius"/>
    </source>
</evidence>
<keyword evidence="1" id="KW-1133">Transmembrane helix</keyword>
<dbReference type="OrthoDB" id="9785836at2"/>
<feature type="transmembrane region" description="Helical" evidence="1">
    <location>
        <begin position="15"/>
        <end position="34"/>
    </location>
</feature>
<name>A0A3P2A5C6_9NEIS</name>
<gene>
    <name evidence="2" type="ORF">EII21_04840</name>
</gene>
<keyword evidence="1" id="KW-0472">Membrane</keyword>
<evidence type="ECO:0000313" key="3">
    <source>
        <dbReference type="Proteomes" id="UP000269923"/>
    </source>
</evidence>
<reference evidence="2 3" key="1">
    <citation type="submission" date="2018-11" db="EMBL/GenBank/DDBJ databases">
        <title>Genomes From Bacteria Associated with the Canine Oral Cavity: a Test Case for Automated Genome-Based Taxonomic Assignment.</title>
        <authorList>
            <person name="Coil D.A."/>
            <person name="Jospin G."/>
            <person name="Darling A.E."/>
            <person name="Wallis C."/>
            <person name="Davis I.J."/>
            <person name="Harris S."/>
            <person name="Eisen J.A."/>
            <person name="Holcombe L.J."/>
            <person name="O'Flynn C."/>
        </authorList>
    </citation>
    <scope>NUCLEOTIDE SEQUENCE [LARGE SCALE GENOMIC DNA]</scope>
    <source>
        <strain evidence="2 3">COT-280</strain>
    </source>
</reference>
<dbReference type="EMBL" id="RQYC01000005">
    <property type="protein sequence ID" value="RRD90604.1"/>
    <property type="molecule type" value="Genomic_DNA"/>
</dbReference>
<dbReference type="AlphaFoldDB" id="A0A3P2A5C6"/>
<organism evidence="2 3">
    <name type="scientific">Conchiformibius steedae</name>
    <dbReference type="NCBI Taxonomy" id="153493"/>
    <lineage>
        <taxon>Bacteria</taxon>
        <taxon>Pseudomonadati</taxon>
        <taxon>Pseudomonadota</taxon>
        <taxon>Betaproteobacteria</taxon>
        <taxon>Neisseriales</taxon>
        <taxon>Neisseriaceae</taxon>
        <taxon>Conchiformibius</taxon>
    </lineage>
</organism>
<keyword evidence="1" id="KW-0812">Transmembrane</keyword>
<comment type="caution">
    <text evidence="2">The sequence shown here is derived from an EMBL/GenBank/DDBJ whole genome shotgun (WGS) entry which is preliminary data.</text>
</comment>
<accession>A0A3P2A5C6</accession>
<protein>
    <submittedName>
        <fullName evidence="2">Uncharacterized protein</fullName>
    </submittedName>
</protein>
<proteinExistence type="predicted"/>
<feature type="transmembrane region" description="Helical" evidence="1">
    <location>
        <begin position="43"/>
        <end position="64"/>
    </location>
</feature>
<dbReference type="RefSeq" id="WP_124794482.1">
    <property type="nucleotide sequence ID" value="NZ_RQYC01000005.1"/>
</dbReference>
<evidence type="ECO:0000313" key="2">
    <source>
        <dbReference type="EMBL" id="RRD90604.1"/>
    </source>
</evidence>
<dbReference type="Proteomes" id="UP000269923">
    <property type="component" value="Unassembled WGS sequence"/>
</dbReference>
<keyword evidence="3" id="KW-1185">Reference proteome</keyword>
<sequence>MSKNEDDFWVVIGGAFWYAVYIFLGMVMPIYAVFKDYQAGKIIWASIDFIIFPIGSIRGLMYLFGF</sequence>